<dbReference type="InterPro" id="IPR029033">
    <property type="entry name" value="His_PPase_superfam"/>
</dbReference>
<dbReference type="PANTHER" id="PTHR48100:SF62">
    <property type="entry name" value="GLUCOSYL-3-PHOSPHOGLYCERATE PHOSPHATASE"/>
    <property type="match status" value="1"/>
</dbReference>
<sequence length="120" mass="12972">MFIVVRHGNTFETGETPRRIGARTDLPLTAHGREQARALGAHFAAQGWRFSRALVSPLLRTQETAAAILAAQDAPPVPAACLWLAEIDHGPDENRSEEAILARIGADALAAWDTRAEPPE</sequence>
<keyword evidence="2" id="KW-1185">Reference proteome</keyword>
<dbReference type="InterPro" id="IPR050275">
    <property type="entry name" value="PGM_Phosphatase"/>
</dbReference>
<gene>
    <name evidence="1" type="ORF">MTR62_20285</name>
</gene>
<dbReference type="SUPFAM" id="SSF53254">
    <property type="entry name" value="Phosphoglycerate mutase-like"/>
    <property type="match status" value="1"/>
</dbReference>
<accession>A0ABT0BIW5</accession>
<evidence type="ECO:0000313" key="2">
    <source>
        <dbReference type="Proteomes" id="UP001162881"/>
    </source>
</evidence>
<dbReference type="RefSeq" id="WP_244024362.1">
    <property type="nucleotide sequence ID" value="NZ_JALHLF010000191.1"/>
</dbReference>
<name>A0ABT0BIW5_9SPHN</name>
<proteinExistence type="predicted"/>
<feature type="non-terminal residue" evidence="1">
    <location>
        <position position="120"/>
    </location>
</feature>
<dbReference type="Proteomes" id="UP001162881">
    <property type="component" value="Unassembled WGS sequence"/>
</dbReference>
<organism evidence="1 2">
    <name type="scientific">Novosphingobium organovorum</name>
    <dbReference type="NCBI Taxonomy" id="2930092"/>
    <lineage>
        <taxon>Bacteria</taxon>
        <taxon>Pseudomonadati</taxon>
        <taxon>Pseudomonadota</taxon>
        <taxon>Alphaproteobacteria</taxon>
        <taxon>Sphingomonadales</taxon>
        <taxon>Sphingomonadaceae</taxon>
        <taxon>Novosphingobium</taxon>
    </lineage>
</organism>
<protein>
    <submittedName>
        <fullName evidence="1">Histidine phosphatase family protein</fullName>
    </submittedName>
</protein>
<dbReference type="CDD" id="cd07067">
    <property type="entry name" value="HP_PGM_like"/>
    <property type="match status" value="1"/>
</dbReference>
<dbReference type="EMBL" id="JALHLF010000191">
    <property type="protein sequence ID" value="MCJ2185005.1"/>
    <property type="molecule type" value="Genomic_DNA"/>
</dbReference>
<dbReference type="Pfam" id="PF00300">
    <property type="entry name" value="His_Phos_1"/>
    <property type="match status" value="1"/>
</dbReference>
<comment type="caution">
    <text evidence="1">The sequence shown here is derived from an EMBL/GenBank/DDBJ whole genome shotgun (WGS) entry which is preliminary data.</text>
</comment>
<evidence type="ECO:0000313" key="1">
    <source>
        <dbReference type="EMBL" id="MCJ2185005.1"/>
    </source>
</evidence>
<dbReference type="SMART" id="SM00855">
    <property type="entry name" value="PGAM"/>
    <property type="match status" value="1"/>
</dbReference>
<dbReference type="InterPro" id="IPR013078">
    <property type="entry name" value="His_Pase_superF_clade-1"/>
</dbReference>
<dbReference type="Gene3D" id="3.40.50.1240">
    <property type="entry name" value="Phosphoglycerate mutase-like"/>
    <property type="match status" value="1"/>
</dbReference>
<dbReference type="PANTHER" id="PTHR48100">
    <property type="entry name" value="BROAD-SPECIFICITY PHOSPHATASE YOR283W-RELATED"/>
    <property type="match status" value="1"/>
</dbReference>
<reference evidence="1" key="1">
    <citation type="submission" date="2022-03" db="EMBL/GenBank/DDBJ databases">
        <title>Identification of a novel bacterium isolated from mangrove sediments.</title>
        <authorList>
            <person name="Pan X."/>
        </authorList>
    </citation>
    <scope>NUCLEOTIDE SEQUENCE</scope>
    <source>
        <strain evidence="1">B1949</strain>
    </source>
</reference>